<organism evidence="1 2">
    <name type="scientific">Simkania negevensis (strain ATCC VR-1471 / DSM 27360 / Z)</name>
    <dbReference type="NCBI Taxonomy" id="331113"/>
    <lineage>
        <taxon>Bacteria</taxon>
        <taxon>Pseudomonadati</taxon>
        <taxon>Chlamydiota</taxon>
        <taxon>Chlamydiia</taxon>
        <taxon>Parachlamydiales</taxon>
        <taxon>Simkaniaceae</taxon>
        <taxon>Simkania</taxon>
    </lineage>
</organism>
<dbReference type="EMBL" id="FR872582">
    <property type="protein sequence ID" value="CCB88302.1"/>
    <property type="molecule type" value="Genomic_DNA"/>
</dbReference>
<evidence type="ECO:0000313" key="1">
    <source>
        <dbReference type="EMBL" id="CCB88302.1"/>
    </source>
</evidence>
<dbReference type="Proteomes" id="UP000000496">
    <property type="component" value="Chromosome gsn.131"/>
</dbReference>
<name>F8L6G7_SIMNZ</name>
<protein>
    <submittedName>
        <fullName evidence="1">Uncharacterized protein</fullName>
    </submittedName>
</protein>
<sequence>MLKIVKNINYKLIKYVEKNNYFDKIKGERAISQLLF</sequence>
<keyword evidence="2" id="KW-1185">Reference proteome</keyword>
<reference evidence="1 2" key="2">
    <citation type="journal article" date="2011" name="Mol. Biol. Evol.">
        <title>Unity in variety--the pan-genome of the Chlamydiae.</title>
        <authorList>
            <person name="Collingro A."/>
            <person name="Tischler P."/>
            <person name="Weinmaier T."/>
            <person name="Penz T."/>
            <person name="Heinz E."/>
            <person name="Brunham R.C."/>
            <person name="Read T.D."/>
            <person name="Bavoil P.M."/>
            <person name="Sachse K."/>
            <person name="Kahane S."/>
            <person name="Friedman M.G."/>
            <person name="Rattei T."/>
            <person name="Myers G.S."/>
            <person name="Horn M."/>
        </authorList>
    </citation>
    <scope>NUCLEOTIDE SEQUENCE [LARGE SCALE GENOMIC DNA]</scope>
    <source>
        <strain evidence="2">ATCC VR-1471 / Z</strain>
    </source>
</reference>
<dbReference type="KEGG" id="sng:SNE_A04250"/>
<gene>
    <name evidence="1" type="ordered locus">SNE_A04250</name>
</gene>
<proteinExistence type="predicted"/>
<dbReference type="AlphaFoldDB" id="F8L6G7"/>
<accession>F8L6G7</accession>
<evidence type="ECO:0000313" key="2">
    <source>
        <dbReference type="Proteomes" id="UP000000496"/>
    </source>
</evidence>
<dbReference type="HOGENOM" id="CLU_3358512_0_0_0"/>
<reference key="1">
    <citation type="journal article" date="2011" name="Mol. Biol. Evol.">
        <title>Unity in variety -- the pan-genome of the Chlamydiae.</title>
        <authorList>
            <person name="Collingro A."/>
            <person name="Tischler P."/>
            <person name="Weinmaier T."/>
            <person name="Penz T."/>
            <person name="Heinz E."/>
            <person name="Brunham R.C."/>
            <person name="Read T.D."/>
            <person name="Bavoil P.M."/>
            <person name="Sachse K."/>
            <person name="Kahane S."/>
            <person name="Friedman M.G."/>
            <person name="Rattei T."/>
            <person name="Myers G.S.A."/>
            <person name="Horn M."/>
        </authorList>
    </citation>
    <scope>NUCLEOTIDE SEQUENCE</scope>
    <source>
        <strain>Z</strain>
    </source>
</reference>